<organism evidence="7">
    <name type="scientific">hydrothermal vent metagenome</name>
    <dbReference type="NCBI Taxonomy" id="652676"/>
    <lineage>
        <taxon>unclassified sequences</taxon>
        <taxon>metagenomes</taxon>
        <taxon>ecological metagenomes</taxon>
    </lineage>
</organism>
<dbReference type="EMBL" id="UOEA01000022">
    <property type="protein sequence ID" value="VAV82594.1"/>
    <property type="molecule type" value="Genomic_DNA"/>
</dbReference>
<evidence type="ECO:0000256" key="4">
    <source>
        <dbReference type="ARBA" id="ARBA00023136"/>
    </source>
</evidence>
<dbReference type="InterPro" id="IPR004843">
    <property type="entry name" value="Calcineurin-like_PHP"/>
</dbReference>
<sequence>MSRKIFFSDVHIGAGKKIDGYEWFNKHAELTNFLNYIKTQGDIEEVVILGDFLDNWICPADDSPPIFADIINAQANKTILDALASLAENKKVIYITGNHDMTVTEADVDSISPEIIFKDGGTVTTEAPSPYTTQDILAEHGHAHAMFNAPDYNNKKEGCLPLGYYISRLVAVKDSDGTAHINKSRLIKSIWSANKENNAMGELVLKGFLEYAGKDENFEFQMRRLDGTPYTEKAKDVIERYKDIYKQWKYGSRAMAVIAEFDNLKHTASKLSANNTKPIVMLGHSHEICGPKLDTLDSDPETQYIYANCGAWTKDKDNPTYIETEKDDVTHTVRLMKWQESDNPQQIFIASI</sequence>
<dbReference type="AlphaFoldDB" id="A0A3B0QLA7"/>
<proteinExistence type="predicted"/>
<dbReference type="Pfam" id="PF00149">
    <property type="entry name" value="Metallophos"/>
    <property type="match status" value="1"/>
</dbReference>
<name>A0A3B0QLA7_9ZZZZ</name>
<evidence type="ECO:0000256" key="1">
    <source>
        <dbReference type="ARBA" id="ARBA00022475"/>
    </source>
</evidence>
<keyword evidence="2" id="KW-0997">Cell inner membrane</keyword>
<dbReference type="PANTHER" id="PTHR34990">
    <property type="entry name" value="UDP-2,3-DIACYLGLUCOSAMINE HYDROLASE-RELATED"/>
    <property type="match status" value="1"/>
</dbReference>
<accession>A0A3B0QLA7</accession>
<dbReference type="GO" id="GO:0046872">
    <property type="term" value="F:metal ion binding"/>
    <property type="evidence" value="ECO:0007669"/>
    <property type="project" value="UniProtKB-KW"/>
</dbReference>
<gene>
    <name evidence="7" type="ORF">MNBD_DELTA01-109</name>
</gene>
<protein>
    <recommendedName>
        <fullName evidence="6">Calcineurin-like phosphoesterase domain-containing protein</fullName>
    </recommendedName>
</protein>
<evidence type="ECO:0000313" key="7">
    <source>
        <dbReference type="EMBL" id="VAV82594.1"/>
    </source>
</evidence>
<evidence type="ECO:0000256" key="5">
    <source>
        <dbReference type="ARBA" id="ARBA00023211"/>
    </source>
</evidence>
<keyword evidence="5" id="KW-0464">Manganese</keyword>
<evidence type="ECO:0000256" key="3">
    <source>
        <dbReference type="ARBA" id="ARBA00022723"/>
    </source>
</evidence>
<dbReference type="InterPro" id="IPR043461">
    <property type="entry name" value="LpxH-like"/>
</dbReference>
<dbReference type="GO" id="GO:0009245">
    <property type="term" value="P:lipid A biosynthetic process"/>
    <property type="evidence" value="ECO:0007669"/>
    <property type="project" value="TreeGrafter"/>
</dbReference>
<keyword evidence="1" id="KW-1003">Cell membrane</keyword>
<reference evidence="7" key="1">
    <citation type="submission" date="2018-06" db="EMBL/GenBank/DDBJ databases">
        <authorList>
            <person name="Zhirakovskaya E."/>
        </authorList>
    </citation>
    <scope>NUCLEOTIDE SEQUENCE</scope>
</reference>
<evidence type="ECO:0000259" key="6">
    <source>
        <dbReference type="Pfam" id="PF00149"/>
    </source>
</evidence>
<dbReference type="SUPFAM" id="SSF56300">
    <property type="entry name" value="Metallo-dependent phosphatases"/>
    <property type="match status" value="1"/>
</dbReference>
<dbReference type="PANTHER" id="PTHR34990:SF2">
    <property type="entry name" value="BLL8164 PROTEIN"/>
    <property type="match status" value="1"/>
</dbReference>
<keyword evidence="4" id="KW-0472">Membrane</keyword>
<evidence type="ECO:0000256" key="2">
    <source>
        <dbReference type="ARBA" id="ARBA00022519"/>
    </source>
</evidence>
<dbReference type="InterPro" id="IPR029052">
    <property type="entry name" value="Metallo-depent_PP-like"/>
</dbReference>
<dbReference type="GO" id="GO:0016020">
    <property type="term" value="C:membrane"/>
    <property type="evidence" value="ECO:0007669"/>
    <property type="project" value="GOC"/>
</dbReference>
<dbReference type="Gene3D" id="3.60.21.10">
    <property type="match status" value="1"/>
</dbReference>
<keyword evidence="3" id="KW-0479">Metal-binding</keyword>
<feature type="domain" description="Calcineurin-like phosphoesterase" evidence="6">
    <location>
        <begin position="5"/>
        <end position="142"/>
    </location>
</feature>
<dbReference type="GO" id="GO:0008758">
    <property type="term" value="F:UDP-2,3-diacylglucosamine hydrolase activity"/>
    <property type="evidence" value="ECO:0007669"/>
    <property type="project" value="TreeGrafter"/>
</dbReference>